<organism evidence="2 3">
    <name type="scientific">Nocardioides islandensis</name>
    <dbReference type="NCBI Taxonomy" id="433663"/>
    <lineage>
        <taxon>Bacteria</taxon>
        <taxon>Bacillati</taxon>
        <taxon>Actinomycetota</taxon>
        <taxon>Actinomycetes</taxon>
        <taxon>Propionibacteriales</taxon>
        <taxon>Nocardioidaceae</taxon>
        <taxon>Nocardioides</taxon>
    </lineage>
</organism>
<evidence type="ECO:0000313" key="3">
    <source>
        <dbReference type="Proteomes" id="UP000640489"/>
    </source>
</evidence>
<dbReference type="EMBL" id="JADKPN010000001">
    <property type="protein sequence ID" value="MBF4761707.1"/>
    <property type="molecule type" value="Genomic_DNA"/>
</dbReference>
<dbReference type="Proteomes" id="UP000640489">
    <property type="component" value="Unassembled WGS sequence"/>
</dbReference>
<dbReference type="Gene3D" id="3.40.50.720">
    <property type="entry name" value="NAD(P)-binding Rossmann-like Domain"/>
    <property type="match status" value="1"/>
</dbReference>
<feature type="domain" description="NAD-dependent epimerase/dehydratase" evidence="1">
    <location>
        <begin position="3"/>
        <end position="229"/>
    </location>
</feature>
<dbReference type="PANTHER" id="PTHR48079:SF6">
    <property type="entry name" value="NAD(P)-BINDING DOMAIN-CONTAINING PROTEIN-RELATED"/>
    <property type="match status" value="1"/>
</dbReference>
<keyword evidence="3" id="KW-1185">Reference proteome</keyword>
<comment type="caution">
    <text evidence="2">The sequence shown here is derived from an EMBL/GenBank/DDBJ whole genome shotgun (WGS) entry which is preliminary data.</text>
</comment>
<dbReference type="Pfam" id="PF01370">
    <property type="entry name" value="Epimerase"/>
    <property type="match status" value="1"/>
</dbReference>
<evidence type="ECO:0000259" key="1">
    <source>
        <dbReference type="Pfam" id="PF01370"/>
    </source>
</evidence>
<evidence type="ECO:0000313" key="2">
    <source>
        <dbReference type="EMBL" id="MBF4761707.1"/>
    </source>
</evidence>
<dbReference type="AlphaFoldDB" id="A0A930VBR1"/>
<reference evidence="2" key="1">
    <citation type="submission" date="2020-11" db="EMBL/GenBank/DDBJ databases">
        <title>Nocardioides sp. nov., isolated from Soil of Cynanchum wilfordii Hemsley rhizosphere.</title>
        <authorList>
            <person name="Lee J.-S."/>
            <person name="Suh M.K."/>
            <person name="Kim J.-S."/>
        </authorList>
    </citation>
    <scope>NUCLEOTIDE SEQUENCE</scope>
    <source>
        <strain evidence="2">KCTC 19275</strain>
    </source>
</reference>
<dbReference type="InterPro" id="IPR001509">
    <property type="entry name" value="Epimerase_deHydtase"/>
</dbReference>
<dbReference type="PANTHER" id="PTHR48079">
    <property type="entry name" value="PROTEIN YEEZ"/>
    <property type="match status" value="1"/>
</dbReference>
<proteinExistence type="predicted"/>
<dbReference type="InterPro" id="IPR036291">
    <property type="entry name" value="NAD(P)-bd_dom_sf"/>
</dbReference>
<sequence length="337" mass="36623">MRVLVTGGTGYVGSHIVVALVREGHTVRLLVRRPEQVAETFAPYDLTFGPHDVVTGDVLDADSVRAALDGCDAVVHAAAIFSLDPRKAQAMLDTNATATRIVLGEALARGCDPAVHVSSSVALMRHGGSGPDLPLGDIEHAYSRSKVLSEIEARKHQDGGRPVVTVYPGAIYGPGDPYVGSQTERFLWVVRGWFPLWSKGGVHATDVRDTADVVAAVMEKGRGPRRYVVPGIHMTGDDLYGAVSRAIGRRRFHLDLPARLGLWSSRLVDTVQARLPARVHYPADSEGAEMAVRDTRLDDTPARRDLGITPVPFDRSVRDEIAWAVDAGHLPERYRPR</sequence>
<protein>
    <submittedName>
        <fullName evidence="2">NAD-dependent epimerase/dehydratase family protein</fullName>
    </submittedName>
</protein>
<name>A0A930VBR1_9ACTN</name>
<dbReference type="GO" id="GO:0004029">
    <property type="term" value="F:aldehyde dehydrogenase (NAD+) activity"/>
    <property type="evidence" value="ECO:0007669"/>
    <property type="project" value="TreeGrafter"/>
</dbReference>
<gene>
    <name evidence="2" type="ORF">ISU07_01090</name>
</gene>
<dbReference type="InterPro" id="IPR051783">
    <property type="entry name" value="NAD(P)-dependent_oxidoreduct"/>
</dbReference>
<dbReference type="SUPFAM" id="SSF51735">
    <property type="entry name" value="NAD(P)-binding Rossmann-fold domains"/>
    <property type="match status" value="1"/>
</dbReference>
<dbReference type="GO" id="GO:0005737">
    <property type="term" value="C:cytoplasm"/>
    <property type="evidence" value="ECO:0007669"/>
    <property type="project" value="TreeGrafter"/>
</dbReference>
<dbReference type="RefSeq" id="WP_194704906.1">
    <property type="nucleotide sequence ID" value="NZ_JADKPN010000001.1"/>
</dbReference>
<accession>A0A930VBR1</accession>